<evidence type="ECO:0000313" key="3">
    <source>
        <dbReference type="Proteomes" id="UP001140510"/>
    </source>
</evidence>
<gene>
    <name evidence="2" type="ORF">N0V91_000351</name>
</gene>
<dbReference type="PANTHER" id="PTHR42069">
    <property type="entry name" value="HYPHAL ANASTAMOSIS-8 PROTEIN"/>
    <property type="match status" value="1"/>
</dbReference>
<proteinExistence type="predicted"/>
<dbReference type="Proteomes" id="UP001140510">
    <property type="component" value="Unassembled WGS sequence"/>
</dbReference>
<dbReference type="OrthoDB" id="5371583at2759"/>
<feature type="transmembrane region" description="Helical" evidence="1">
    <location>
        <begin position="171"/>
        <end position="195"/>
    </location>
</feature>
<comment type="caution">
    <text evidence="2">The sequence shown here is derived from an EMBL/GenBank/DDBJ whole genome shotgun (WGS) entry which is preliminary data.</text>
</comment>
<sequence>MAANTYYDTHIGAAHEQQQHLLAHASPLSDQFSQPATPLKKLHLVSETNYYHGHSQFEKHSDLNNALHEDADLKSRIRRFRILSRVLSFLISIGVLTPITMTLVKFLQTQNIYRTIALPDGSTTYRTAWAHSSRTWPTYSYFGVALLSTVLNFATIFSYKFGVGRANTASYIASVFSWVDMLGNLGVWIAAAVVYRKEKDKHGKSNDLWGWTCSTAAQVIQRDFAEER</sequence>
<keyword evidence="1" id="KW-0812">Transmembrane</keyword>
<organism evidence="2 3">
    <name type="scientific">Didymella pomorum</name>
    <dbReference type="NCBI Taxonomy" id="749634"/>
    <lineage>
        <taxon>Eukaryota</taxon>
        <taxon>Fungi</taxon>
        <taxon>Dikarya</taxon>
        <taxon>Ascomycota</taxon>
        <taxon>Pezizomycotina</taxon>
        <taxon>Dothideomycetes</taxon>
        <taxon>Pleosporomycetidae</taxon>
        <taxon>Pleosporales</taxon>
        <taxon>Pleosporineae</taxon>
        <taxon>Didymellaceae</taxon>
        <taxon>Didymella</taxon>
    </lineage>
</organism>
<dbReference type="PANTHER" id="PTHR42069:SF1">
    <property type="entry name" value="MARVEL DOMAIN-CONTAINING PROTEIN"/>
    <property type="match status" value="1"/>
</dbReference>
<accession>A0A9W8ZNN9</accession>
<keyword evidence="3" id="KW-1185">Reference proteome</keyword>
<reference evidence="2" key="1">
    <citation type="submission" date="2022-10" db="EMBL/GenBank/DDBJ databases">
        <title>Tapping the CABI collections for fungal endophytes: first genome assemblies for Collariella, Neodidymelliopsis, Ascochyta clinopodiicola, Didymella pomorum, Didymosphaeria variabile, Neocosmospora piperis and Neocucurbitaria cava.</title>
        <authorList>
            <person name="Hill R."/>
        </authorList>
    </citation>
    <scope>NUCLEOTIDE SEQUENCE</scope>
    <source>
        <strain evidence="2">IMI 355091</strain>
    </source>
</reference>
<dbReference type="EMBL" id="JAPEVA010000002">
    <property type="protein sequence ID" value="KAJ4412593.1"/>
    <property type="molecule type" value="Genomic_DNA"/>
</dbReference>
<keyword evidence="1" id="KW-0472">Membrane</keyword>
<evidence type="ECO:0000256" key="1">
    <source>
        <dbReference type="SAM" id="Phobius"/>
    </source>
</evidence>
<feature type="transmembrane region" description="Helical" evidence="1">
    <location>
        <begin position="82"/>
        <end position="104"/>
    </location>
</feature>
<keyword evidence="1" id="KW-1133">Transmembrane helix</keyword>
<protein>
    <recommendedName>
        <fullName evidence="4">MARVEL domain-containing protein</fullName>
    </recommendedName>
</protein>
<evidence type="ECO:0008006" key="4">
    <source>
        <dbReference type="Google" id="ProtNLM"/>
    </source>
</evidence>
<name>A0A9W8ZNN9_9PLEO</name>
<feature type="transmembrane region" description="Helical" evidence="1">
    <location>
        <begin position="139"/>
        <end position="159"/>
    </location>
</feature>
<dbReference type="AlphaFoldDB" id="A0A9W8ZNN9"/>
<evidence type="ECO:0000313" key="2">
    <source>
        <dbReference type="EMBL" id="KAJ4412593.1"/>
    </source>
</evidence>